<dbReference type="Pfam" id="PF16488">
    <property type="entry name" value="ArgoL2"/>
    <property type="match status" value="1"/>
</dbReference>
<accession>A0A7J6WI63</accession>
<feature type="domain" description="PAZ" evidence="3">
    <location>
        <begin position="159"/>
        <end position="271"/>
    </location>
</feature>
<dbReference type="Pfam" id="PF02171">
    <property type="entry name" value="Piwi"/>
    <property type="match status" value="1"/>
</dbReference>
<dbReference type="PANTHER" id="PTHR22891">
    <property type="entry name" value="EUKARYOTIC TRANSLATION INITIATION FACTOR 2C"/>
    <property type="match status" value="1"/>
</dbReference>
<evidence type="ECO:0000259" key="4">
    <source>
        <dbReference type="PROSITE" id="PS50822"/>
    </source>
</evidence>
<keyword evidence="2" id="KW-0943">RNA-mediated gene silencing</keyword>
<comment type="caution">
    <text evidence="5">The sequence shown here is derived from an EMBL/GenBank/DDBJ whole genome shotgun (WGS) entry which is preliminary data.</text>
</comment>
<dbReference type="InterPro" id="IPR012337">
    <property type="entry name" value="RNaseH-like_sf"/>
</dbReference>
<dbReference type="InterPro" id="IPR032473">
    <property type="entry name" value="Argonaute_Mid_dom"/>
</dbReference>
<dbReference type="CDD" id="cd02846">
    <property type="entry name" value="PAZ_argonaute_like"/>
    <property type="match status" value="1"/>
</dbReference>
<dbReference type="Pfam" id="PF16486">
    <property type="entry name" value="ArgoN"/>
    <property type="match status" value="1"/>
</dbReference>
<dbReference type="SUPFAM" id="SSF101690">
    <property type="entry name" value="PAZ domain"/>
    <property type="match status" value="1"/>
</dbReference>
<dbReference type="InterPro" id="IPR003165">
    <property type="entry name" value="Piwi"/>
</dbReference>
<dbReference type="PROSITE" id="PS50822">
    <property type="entry name" value="PIWI"/>
    <property type="match status" value="1"/>
</dbReference>
<dbReference type="InterPro" id="IPR036397">
    <property type="entry name" value="RNaseH_sf"/>
</dbReference>
<dbReference type="Gene3D" id="2.170.260.10">
    <property type="entry name" value="paz domain"/>
    <property type="match status" value="1"/>
</dbReference>
<dbReference type="Pfam" id="PF08699">
    <property type="entry name" value="ArgoL1"/>
    <property type="match status" value="1"/>
</dbReference>
<dbReference type="Pfam" id="PF02170">
    <property type="entry name" value="PAZ"/>
    <property type="match status" value="1"/>
</dbReference>
<dbReference type="SMART" id="SM00949">
    <property type="entry name" value="PAZ"/>
    <property type="match status" value="1"/>
</dbReference>
<name>A0A7J6WI63_THATH</name>
<evidence type="ECO:0000256" key="1">
    <source>
        <dbReference type="ARBA" id="ARBA00008201"/>
    </source>
</evidence>
<evidence type="ECO:0000259" key="3">
    <source>
        <dbReference type="PROSITE" id="PS50821"/>
    </source>
</evidence>
<reference evidence="5 6" key="1">
    <citation type="submission" date="2020-06" db="EMBL/GenBank/DDBJ databases">
        <title>Transcriptomic and genomic resources for Thalictrum thalictroides and T. hernandezii: Facilitating candidate gene discovery in an emerging model plant lineage.</title>
        <authorList>
            <person name="Arias T."/>
            <person name="Riano-Pachon D.M."/>
            <person name="Di Stilio V.S."/>
        </authorList>
    </citation>
    <scope>NUCLEOTIDE SEQUENCE [LARGE SCALE GENOMIC DNA]</scope>
    <source>
        <strain evidence="6">cv. WT478/WT964</strain>
        <tissue evidence="5">Leaves</tissue>
    </source>
</reference>
<feature type="non-terminal residue" evidence="5">
    <location>
        <position position="1"/>
    </location>
</feature>
<sequence>MKELVLLYRHSHLGGLQPVYDGRKGLFTAGRLPFDSKEFTIKLGEKDEKVLSRREREFKVAIKHASKTDQQHLQQFLSGRQRDAPYETIQVLDIVLRETPSNDYTVVGRSFFSLKLGTKSDAGDGLECWRGYYQSLRPTQMGLSLNIDVAATTFYEAIPVVDYVCKLLNLRDPSRPLTDIDRTKVKKALRGVRVKFTHRKDRRNQKISGITAQSTDQLMFNVGDSDKKISVSQYFFNKYQIRLHCAHWPALQAGTDSRPLYLPMEVCTIVEGQRYSKKLNEKQVTAMLKASCQRPHERERNISMMALHNDYGNDAFAKEFGVNVDPRLVTIPTARVLQPPMLKYHDTGKEVRIQPRVGQWNMINTKMFNGGTIHHWTCVNFSSRSPSDIASRFSQELVSMCSSKGMIFNPKPLIPVRSVRPDQIERTLVEIHNQSRGQLQLLIIILPDFSGSYGTIKRICETELGIISQCCQPKQAQKCNKQYLENVSLKINVKAGGRNTVLLDALNKKIPLVSENPTIIFGADVTHPSPGEDSSPSIAAVVASMDWPEVTKYR</sequence>
<dbReference type="OrthoDB" id="10252740at2759"/>
<dbReference type="GO" id="GO:0031047">
    <property type="term" value="P:regulatory ncRNA-mediated gene silencing"/>
    <property type="evidence" value="ECO:0007669"/>
    <property type="project" value="UniProtKB-KW"/>
</dbReference>
<dbReference type="SUPFAM" id="SSF53098">
    <property type="entry name" value="Ribonuclease H-like"/>
    <property type="match status" value="1"/>
</dbReference>
<dbReference type="PROSITE" id="PS50821">
    <property type="entry name" value="PAZ"/>
    <property type="match status" value="1"/>
</dbReference>
<dbReference type="EMBL" id="JABWDY010015757">
    <property type="protein sequence ID" value="KAF5196598.1"/>
    <property type="molecule type" value="Genomic_DNA"/>
</dbReference>
<dbReference type="GO" id="GO:0003723">
    <property type="term" value="F:RNA binding"/>
    <property type="evidence" value="ECO:0007669"/>
    <property type="project" value="InterPro"/>
</dbReference>
<proteinExistence type="inferred from homology"/>
<dbReference type="Proteomes" id="UP000554482">
    <property type="component" value="Unassembled WGS sequence"/>
</dbReference>
<comment type="similarity">
    <text evidence="1">Belongs to the argonaute family. Ago subfamily.</text>
</comment>
<dbReference type="InterPro" id="IPR014811">
    <property type="entry name" value="ArgoL1"/>
</dbReference>
<evidence type="ECO:0000313" key="6">
    <source>
        <dbReference type="Proteomes" id="UP000554482"/>
    </source>
</evidence>
<dbReference type="InterPro" id="IPR032474">
    <property type="entry name" value="Argonaute_N"/>
</dbReference>
<dbReference type="AlphaFoldDB" id="A0A7J6WI63"/>
<dbReference type="Pfam" id="PF16487">
    <property type="entry name" value="ArgoMid"/>
    <property type="match status" value="1"/>
</dbReference>
<organism evidence="5 6">
    <name type="scientific">Thalictrum thalictroides</name>
    <name type="common">Rue-anemone</name>
    <name type="synonym">Anemone thalictroides</name>
    <dbReference type="NCBI Taxonomy" id="46969"/>
    <lineage>
        <taxon>Eukaryota</taxon>
        <taxon>Viridiplantae</taxon>
        <taxon>Streptophyta</taxon>
        <taxon>Embryophyta</taxon>
        <taxon>Tracheophyta</taxon>
        <taxon>Spermatophyta</taxon>
        <taxon>Magnoliopsida</taxon>
        <taxon>Ranunculales</taxon>
        <taxon>Ranunculaceae</taxon>
        <taxon>Thalictroideae</taxon>
        <taxon>Thalictrum</taxon>
    </lineage>
</organism>
<evidence type="ECO:0000313" key="5">
    <source>
        <dbReference type="EMBL" id="KAF5196598.1"/>
    </source>
</evidence>
<dbReference type="Gene3D" id="3.40.50.2300">
    <property type="match status" value="1"/>
</dbReference>
<protein>
    <submittedName>
        <fullName evidence="5">Argonaute MEL1</fullName>
    </submittedName>
</protein>
<evidence type="ECO:0000256" key="2">
    <source>
        <dbReference type="ARBA" id="ARBA00023158"/>
    </source>
</evidence>
<dbReference type="FunFam" id="3.40.50.2300:FF:000110">
    <property type="entry name" value="Argonaute 10"/>
    <property type="match status" value="1"/>
</dbReference>
<dbReference type="InterPro" id="IPR032472">
    <property type="entry name" value="ArgoL2"/>
</dbReference>
<dbReference type="InterPro" id="IPR036085">
    <property type="entry name" value="PAZ_dom_sf"/>
</dbReference>
<dbReference type="InterPro" id="IPR003100">
    <property type="entry name" value="PAZ_dom"/>
</dbReference>
<dbReference type="SMART" id="SM01163">
    <property type="entry name" value="DUF1785"/>
    <property type="match status" value="1"/>
</dbReference>
<keyword evidence="6" id="KW-1185">Reference proteome</keyword>
<dbReference type="Gene3D" id="3.30.420.10">
    <property type="entry name" value="Ribonuclease H-like superfamily/Ribonuclease H"/>
    <property type="match status" value="1"/>
</dbReference>
<gene>
    <name evidence="5" type="ORF">FRX31_013815</name>
</gene>
<feature type="domain" description="Piwi" evidence="4">
    <location>
        <begin position="441"/>
        <end position="554"/>
    </location>
</feature>